<gene>
    <name evidence="2" type="ORF">ENR59_04650</name>
</gene>
<proteinExistence type="predicted"/>
<feature type="domain" description="Pyridoxamine 5'-phosphate oxidase N-terminal" evidence="1">
    <location>
        <begin position="15"/>
        <end position="124"/>
    </location>
</feature>
<sequence>MMAYCPRTEAHMPIPDDMARLILTQGSGVLSTSADDVPHASLMSYAPEPDLTYIHMATPASTRKWANLGRNPRLALLVDDRCETREGTGPTSALTVGGTHVPVLDPQEKRRILDMLVARHPRLADFLSGEGMEVIRLKPSWMLHLSGPDRINFIDLQKK</sequence>
<dbReference type="Pfam" id="PF01243">
    <property type="entry name" value="PNPOx_N"/>
    <property type="match status" value="1"/>
</dbReference>
<dbReference type="EMBL" id="DSRP01000322">
    <property type="protein sequence ID" value="HGG92224.1"/>
    <property type="molecule type" value="Genomic_DNA"/>
</dbReference>
<dbReference type="InterPro" id="IPR011576">
    <property type="entry name" value="Pyridox_Oxase_N"/>
</dbReference>
<dbReference type="AlphaFoldDB" id="A0A7C4EHI4"/>
<dbReference type="SUPFAM" id="SSF50475">
    <property type="entry name" value="FMN-binding split barrel"/>
    <property type="match status" value="1"/>
</dbReference>
<reference evidence="2" key="1">
    <citation type="journal article" date="2020" name="mSystems">
        <title>Genome- and Community-Level Interaction Insights into Carbon Utilization and Element Cycling Functions of Hydrothermarchaeota in Hydrothermal Sediment.</title>
        <authorList>
            <person name="Zhou Z."/>
            <person name="Liu Y."/>
            <person name="Xu W."/>
            <person name="Pan J."/>
            <person name="Luo Z.H."/>
            <person name="Li M."/>
        </authorList>
    </citation>
    <scope>NUCLEOTIDE SEQUENCE [LARGE SCALE GENOMIC DNA]</scope>
    <source>
        <strain evidence="2">SpSt-413</strain>
    </source>
</reference>
<protein>
    <submittedName>
        <fullName evidence="2">Pyridoxamine 5'-phosphate oxidase family protein</fullName>
    </submittedName>
</protein>
<evidence type="ECO:0000259" key="1">
    <source>
        <dbReference type="Pfam" id="PF01243"/>
    </source>
</evidence>
<comment type="caution">
    <text evidence="2">The sequence shown here is derived from an EMBL/GenBank/DDBJ whole genome shotgun (WGS) entry which is preliminary data.</text>
</comment>
<evidence type="ECO:0000313" key="2">
    <source>
        <dbReference type="EMBL" id="HGG92224.1"/>
    </source>
</evidence>
<dbReference type="Gene3D" id="2.30.110.10">
    <property type="entry name" value="Electron Transport, Fmn-binding Protein, Chain A"/>
    <property type="match status" value="1"/>
</dbReference>
<dbReference type="InterPro" id="IPR012349">
    <property type="entry name" value="Split_barrel_FMN-bd"/>
</dbReference>
<name>A0A7C4EHI4_9BACT</name>
<accession>A0A7C4EHI4</accession>
<organism evidence="2">
    <name type="scientific">Fundidesulfovibrio putealis</name>
    <dbReference type="NCBI Taxonomy" id="270496"/>
    <lineage>
        <taxon>Bacteria</taxon>
        <taxon>Pseudomonadati</taxon>
        <taxon>Thermodesulfobacteriota</taxon>
        <taxon>Desulfovibrionia</taxon>
        <taxon>Desulfovibrionales</taxon>
        <taxon>Desulfovibrionaceae</taxon>
        <taxon>Fundidesulfovibrio</taxon>
    </lineage>
</organism>